<name>A0A916V085_9BURK</name>
<organism evidence="1 2">
    <name type="scientific">Undibacterium terreum</name>
    <dbReference type="NCBI Taxonomy" id="1224302"/>
    <lineage>
        <taxon>Bacteria</taxon>
        <taxon>Pseudomonadati</taxon>
        <taxon>Pseudomonadota</taxon>
        <taxon>Betaproteobacteria</taxon>
        <taxon>Burkholderiales</taxon>
        <taxon>Oxalobacteraceae</taxon>
        <taxon>Undibacterium</taxon>
    </lineage>
</organism>
<comment type="caution">
    <text evidence="1">The sequence shown here is derived from an EMBL/GenBank/DDBJ whole genome shotgun (WGS) entry which is preliminary data.</text>
</comment>
<keyword evidence="2" id="KW-1185">Reference proteome</keyword>
<sequence length="122" mass="13764">MHVSNISDTRTQLSAGQRLHFPALQGDLIYVSFGKAGICSAPVWMETPYFESELVLREGESYTVGNKGWATVSAYEHCELIRICPASRWQKWAEAVRTGLQAGRLALLLRLKRKLGRWVRAT</sequence>
<evidence type="ECO:0000313" key="2">
    <source>
        <dbReference type="Proteomes" id="UP000637423"/>
    </source>
</evidence>
<protein>
    <submittedName>
        <fullName evidence="1">Uncharacterized protein</fullName>
    </submittedName>
</protein>
<dbReference type="EMBL" id="BMED01000006">
    <property type="protein sequence ID" value="GGC95845.1"/>
    <property type="molecule type" value="Genomic_DNA"/>
</dbReference>
<evidence type="ECO:0000313" key="1">
    <source>
        <dbReference type="EMBL" id="GGC95845.1"/>
    </source>
</evidence>
<dbReference type="Proteomes" id="UP000637423">
    <property type="component" value="Unassembled WGS sequence"/>
</dbReference>
<proteinExistence type="predicted"/>
<reference evidence="1" key="2">
    <citation type="submission" date="2020-09" db="EMBL/GenBank/DDBJ databases">
        <authorList>
            <person name="Sun Q."/>
            <person name="Zhou Y."/>
        </authorList>
    </citation>
    <scope>NUCLEOTIDE SEQUENCE</scope>
    <source>
        <strain evidence="1">CGMCC 1.10998</strain>
    </source>
</reference>
<reference evidence="1" key="1">
    <citation type="journal article" date="2014" name="Int. J. Syst. Evol. Microbiol.">
        <title>Complete genome sequence of Corynebacterium casei LMG S-19264T (=DSM 44701T), isolated from a smear-ripened cheese.</title>
        <authorList>
            <consortium name="US DOE Joint Genome Institute (JGI-PGF)"/>
            <person name="Walter F."/>
            <person name="Albersmeier A."/>
            <person name="Kalinowski J."/>
            <person name="Ruckert C."/>
        </authorList>
    </citation>
    <scope>NUCLEOTIDE SEQUENCE</scope>
    <source>
        <strain evidence="1">CGMCC 1.10998</strain>
    </source>
</reference>
<dbReference type="AlphaFoldDB" id="A0A916V085"/>
<gene>
    <name evidence="1" type="ORF">GCM10011396_49060</name>
</gene>
<accession>A0A916V085</accession>
<dbReference type="RefSeq" id="WP_188568771.1">
    <property type="nucleotide sequence ID" value="NZ_BMED01000006.1"/>
</dbReference>